<dbReference type="AlphaFoldDB" id="A0A1G4HZF7"/>
<dbReference type="GeneID" id="92381298"/>
<reference evidence="1" key="1">
    <citation type="submission" date="2016-09" db="EMBL/GenBank/DDBJ databases">
        <authorList>
            <person name="Hebert L."/>
            <person name="Moumen B."/>
        </authorList>
    </citation>
    <scope>NUCLEOTIDE SEQUENCE [LARGE SCALE GENOMIC DNA]</scope>
    <source>
        <strain evidence="1">OVI</strain>
    </source>
</reference>
<accession>A0A1G4HZF7</accession>
<evidence type="ECO:0000313" key="1">
    <source>
        <dbReference type="EMBL" id="SCU64749.1"/>
    </source>
</evidence>
<keyword evidence="2" id="KW-1185">Reference proteome</keyword>
<evidence type="ECO:0000313" key="2">
    <source>
        <dbReference type="Proteomes" id="UP000195570"/>
    </source>
</evidence>
<sequence length="214" mass="23824">MLPHSQPLVLPMEPSNWAVMPPTGVEMPMEPGTFEDISTAGWIGPRRRSFCGPQTEEEWEDLMIHRSSLRRESGQGTGVGLSGSGCLLGTDDPDRDVLCEYYGDMANRDEKVLSCGLRGQEGRRVLGNKPLRQRPNGPMRERTNYGSLASRRQRVMEEGGVWGDVEVCCVPVEPWHPMDMVCLGEERPEDVCVLRQTDTELYGTGRAFATDGKP</sequence>
<dbReference type="Proteomes" id="UP000195570">
    <property type="component" value="Unassembled WGS sequence"/>
</dbReference>
<name>A0A1G4HZF7_TRYEQ</name>
<dbReference type="VEuPathDB" id="TriTrypDB:TEOVI_000736400"/>
<gene>
    <name evidence="1" type="ORF">TEOVI_000736400</name>
</gene>
<comment type="caution">
    <text evidence="1">The sequence shown here is derived from an EMBL/GenBank/DDBJ whole genome shotgun (WGS) entry which is preliminary data.</text>
</comment>
<proteinExistence type="predicted"/>
<protein>
    <submittedName>
        <fullName evidence="1">Uncharacterized protein</fullName>
    </submittedName>
</protein>
<organism evidence="1 2">
    <name type="scientific">Trypanosoma equiperdum</name>
    <dbReference type="NCBI Taxonomy" id="5694"/>
    <lineage>
        <taxon>Eukaryota</taxon>
        <taxon>Discoba</taxon>
        <taxon>Euglenozoa</taxon>
        <taxon>Kinetoplastea</taxon>
        <taxon>Metakinetoplastina</taxon>
        <taxon>Trypanosomatida</taxon>
        <taxon>Trypanosomatidae</taxon>
        <taxon>Trypanosoma</taxon>
    </lineage>
</organism>
<dbReference type="RefSeq" id="XP_067076456.1">
    <property type="nucleotide sequence ID" value="XM_067220355.1"/>
</dbReference>
<dbReference type="EMBL" id="CZPT02000137">
    <property type="protein sequence ID" value="SCU64749.1"/>
    <property type="molecule type" value="Genomic_DNA"/>
</dbReference>